<keyword evidence="1" id="KW-0418">Kinase</keyword>
<sequence length="196" mass="22478">MEDRGPEPGLVLVFSGKRKSGKDYVTDLIQNRLGSDVCCVLRLSGPLKQQYAQEHGLDLNQLLGPGPYKEQYRADMILWGEARRRQDPGFFCRLVTRGAWQPVWVVSDARRLSDLQWFWSEFPRQTRSVRVQTSEETRKQRGWRFTAGVDDAESECGLDSGVEFDWIIINESDAPSLEEQLKPILKLAEEAAGQRY</sequence>
<dbReference type="EMBL" id="CM024793">
    <property type="protein sequence ID" value="KAG8002351.1"/>
    <property type="molecule type" value="Genomic_DNA"/>
</dbReference>
<comment type="caution">
    <text evidence="1">The sequence shown here is derived from an EMBL/GenBank/DDBJ whole genome shotgun (WGS) entry which is preliminary data.</text>
</comment>
<accession>A0ACB7EJY1</accession>
<evidence type="ECO:0000313" key="1">
    <source>
        <dbReference type="EMBL" id="KAG8002351.1"/>
    </source>
</evidence>
<gene>
    <name evidence="1" type="primary">PMVK</name>
    <name evidence="1" type="ORF">GBF38_013707</name>
</gene>
<evidence type="ECO:0000313" key="2">
    <source>
        <dbReference type="Proteomes" id="UP000805704"/>
    </source>
</evidence>
<proteinExistence type="predicted"/>
<protein>
    <submittedName>
        <fullName evidence="1">Phosphomevalonate kinase</fullName>
    </submittedName>
</protein>
<organism evidence="1 2">
    <name type="scientific">Nibea albiflora</name>
    <name type="common">Yellow drum</name>
    <name type="synonym">Corvina albiflora</name>
    <dbReference type="NCBI Taxonomy" id="240163"/>
    <lineage>
        <taxon>Eukaryota</taxon>
        <taxon>Metazoa</taxon>
        <taxon>Chordata</taxon>
        <taxon>Craniata</taxon>
        <taxon>Vertebrata</taxon>
        <taxon>Euteleostomi</taxon>
        <taxon>Actinopterygii</taxon>
        <taxon>Neopterygii</taxon>
        <taxon>Teleostei</taxon>
        <taxon>Neoteleostei</taxon>
        <taxon>Acanthomorphata</taxon>
        <taxon>Eupercaria</taxon>
        <taxon>Sciaenidae</taxon>
        <taxon>Nibea</taxon>
    </lineage>
</organism>
<dbReference type="Proteomes" id="UP000805704">
    <property type="component" value="Chromosome 5"/>
</dbReference>
<keyword evidence="1" id="KW-0808">Transferase</keyword>
<name>A0ACB7EJY1_NIBAL</name>
<keyword evidence="2" id="KW-1185">Reference proteome</keyword>
<reference evidence="1" key="1">
    <citation type="submission" date="2020-04" db="EMBL/GenBank/DDBJ databases">
        <title>A chromosome-scale assembly and high-density genetic map of the yellow drum (Nibea albiflora) genome.</title>
        <authorList>
            <person name="Xu D."/>
            <person name="Zhang W."/>
            <person name="Chen R."/>
            <person name="Tan P."/>
            <person name="Wang L."/>
            <person name="Song H."/>
            <person name="Tian L."/>
            <person name="Zhu Q."/>
            <person name="Wang B."/>
        </authorList>
    </citation>
    <scope>NUCLEOTIDE SEQUENCE</scope>
    <source>
        <strain evidence="1">ZJHYS-2018</strain>
    </source>
</reference>